<dbReference type="AlphaFoldDB" id="A0A8T3VTK1"/>
<sequence length="443" mass="49843">MKIAIVLGTRPEIIKMASVMDEIEKRGHELLLIHTGQHYDKEMSENFFIDLKLPTPKHNIHVGSGSHGKQTGKMMEGIEEVLLDEKPDILLVQGDTNAVLAGALVASKLHIPVGHVEAGLRSFDETMPEEINRLAADICSKLYFVPTEESAINLAMEGISRKRIFITGNTVVDACFRNLEISKSRKIEEYDEGLAELDIDNMENILTLTMHRAETVDDKERLTNIIEALEELDDVNIIFPIHPRTKKTMENFGLFDRLNDLKHVHIIKPVGYLDFLLLISKSTIILTDSGGLQEEAITLDVPALTLRYNTERPETVTAGGNILVGSDKEVILENARRILDDEDFASKMKSAKNPYGMGNAAELMIRIIEDADKNDDLKMEAPDEVMSSFTRKMKVIDSDIRVDEFENNNNSLIKIAFDGEEIKFPYDDLNLKGLTIIYEDYAN</sequence>
<dbReference type="InterPro" id="IPR003331">
    <property type="entry name" value="UDP_GlcNAc_Epimerase_2_dom"/>
</dbReference>
<dbReference type="EMBL" id="SUTG01000023">
    <property type="protein sequence ID" value="MBE6512611.1"/>
    <property type="molecule type" value="Genomic_DNA"/>
</dbReference>
<gene>
    <name evidence="2" type="ORF">E7Z75_05680</name>
</gene>
<keyword evidence="2" id="KW-0413">Isomerase</keyword>
<dbReference type="InterPro" id="IPR029767">
    <property type="entry name" value="WecB-like"/>
</dbReference>
<dbReference type="CDD" id="cd03786">
    <property type="entry name" value="GTB_UDP-GlcNAc_2-Epimerase"/>
    <property type="match status" value="1"/>
</dbReference>
<accession>A0A8T3VTK1</accession>
<protein>
    <submittedName>
        <fullName evidence="2">UDP-N-acetylglucosamine 2-epimerase (Non-hydrolyzing)</fullName>
        <ecNumber evidence="2">5.1.3.14</ecNumber>
    </submittedName>
</protein>
<dbReference type="PANTHER" id="PTHR43174">
    <property type="entry name" value="UDP-N-ACETYLGLUCOSAMINE 2-EPIMERASE"/>
    <property type="match status" value="1"/>
</dbReference>
<feature type="domain" description="UDP-N-acetylglucosamine 2-epimerase" evidence="1">
    <location>
        <begin position="22"/>
        <end position="369"/>
    </location>
</feature>
<dbReference type="GO" id="GO:0008761">
    <property type="term" value="F:UDP-N-acetylglucosamine 2-epimerase activity"/>
    <property type="evidence" value="ECO:0007669"/>
    <property type="project" value="UniProtKB-EC"/>
</dbReference>
<dbReference type="Pfam" id="PF02350">
    <property type="entry name" value="Epimerase_2"/>
    <property type="match status" value="1"/>
</dbReference>
<reference evidence="2" key="1">
    <citation type="submission" date="2019-04" db="EMBL/GenBank/DDBJ databases">
        <title>Evolution of Biomass-Degrading Anaerobic Consortia Revealed by Metagenomics.</title>
        <authorList>
            <person name="Peng X."/>
        </authorList>
    </citation>
    <scope>NUCLEOTIDE SEQUENCE</scope>
    <source>
        <strain evidence="2">SIG14</strain>
    </source>
</reference>
<dbReference type="SUPFAM" id="SSF53756">
    <property type="entry name" value="UDP-Glycosyltransferase/glycogen phosphorylase"/>
    <property type="match status" value="1"/>
</dbReference>
<evidence type="ECO:0000313" key="3">
    <source>
        <dbReference type="Proteomes" id="UP000732619"/>
    </source>
</evidence>
<dbReference type="Proteomes" id="UP000732619">
    <property type="component" value="Unassembled WGS sequence"/>
</dbReference>
<comment type="caution">
    <text evidence="2">The sequence shown here is derived from an EMBL/GenBank/DDBJ whole genome shotgun (WGS) entry which is preliminary data.</text>
</comment>
<dbReference type="PANTHER" id="PTHR43174:SF1">
    <property type="entry name" value="UDP-N-ACETYLGLUCOSAMINE 2-EPIMERASE"/>
    <property type="match status" value="1"/>
</dbReference>
<dbReference type="Gene3D" id="3.40.50.2000">
    <property type="entry name" value="Glycogen Phosphorylase B"/>
    <property type="match status" value="2"/>
</dbReference>
<dbReference type="NCBIfam" id="TIGR00236">
    <property type="entry name" value="wecB"/>
    <property type="match status" value="1"/>
</dbReference>
<dbReference type="EC" id="5.1.3.14" evidence="2"/>
<organism evidence="2 3">
    <name type="scientific">Methanobrevibacter olleyae</name>
    <dbReference type="NCBI Taxonomy" id="294671"/>
    <lineage>
        <taxon>Archaea</taxon>
        <taxon>Methanobacteriati</taxon>
        <taxon>Methanobacteriota</taxon>
        <taxon>Methanomada group</taxon>
        <taxon>Methanobacteria</taxon>
        <taxon>Methanobacteriales</taxon>
        <taxon>Methanobacteriaceae</taxon>
        <taxon>Methanobrevibacter</taxon>
    </lineage>
</organism>
<name>A0A8T3VTK1_METOL</name>
<evidence type="ECO:0000259" key="1">
    <source>
        <dbReference type="Pfam" id="PF02350"/>
    </source>
</evidence>
<evidence type="ECO:0000313" key="2">
    <source>
        <dbReference type="EMBL" id="MBE6512611.1"/>
    </source>
</evidence>
<proteinExistence type="predicted"/>